<feature type="repeat" description="WD" evidence="3">
    <location>
        <begin position="466"/>
        <end position="497"/>
    </location>
</feature>
<dbReference type="PRINTS" id="PR00320">
    <property type="entry name" value="GPROTEINBRPT"/>
</dbReference>
<proteinExistence type="predicted"/>
<evidence type="ECO:0000256" key="3">
    <source>
        <dbReference type="PROSITE-ProRule" id="PRU00221"/>
    </source>
</evidence>
<evidence type="ECO:0000256" key="1">
    <source>
        <dbReference type="ARBA" id="ARBA00022574"/>
    </source>
</evidence>
<keyword evidence="4" id="KW-0175">Coiled coil</keyword>
<feature type="repeat" description="WD" evidence="3">
    <location>
        <begin position="186"/>
        <end position="227"/>
    </location>
</feature>
<accession>A0ABP0V0X2</accession>
<reference evidence="6" key="1">
    <citation type="submission" date="2024-02" db="EMBL/GenBank/DDBJ databases">
        <authorList>
            <consortium name="ELIXIR-Norway"/>
            <consortium name="Elixir Norway"/>
        </authorList>
    </citation>
    <scope>NUCLEOTIDE SEQUENCE</scope>
</reference>
<keyword evidence="1 3" id="KW-0853">WD repeat</keyword>
<dbReference type="Proteomes" id="UP001497512">
    <property type="component" value="Chromosome 8"/>
</dbReference>
<dbReference type="Gene3D" id="2.130.10.10">
    <property type="entry name" value="YVTN repeat-like/Quinoprotein amine dehydrogenase"/>
    <property type="match status" value="2"/>
</dbReference>
<dbReference type="EMBL" id="OZ019900">
    <property type="protein sequence ID" value="CAK9233744.1"/>
    <property type="molecule type" value="Genomic_DNA"/>
</dbReference>
<dbReference type="PROSITE" id="PS50294">
    <property type="entry name" value="WD_REPEATS_REGION"/>
    <property type="match status" value="3"/>
</dbReference>
<dbReference type="Pfam" id="PF00400">
    <property type="entry name" value="WD40"/>
    <property type="match status" value="3"/>
</dbReference>
<keyword evidence="7" id="KW-1185">Reference proteome</keyword>
<feature type="region of interest" description="Disordered" evidence="5">
    <location>
        <begin position="403"/>
        <end position="422"/>
    </location>
</feature>
<dbReference type="PANTHER" id="PTHR19846">
    <property type="entry name" value="WD40 REPEAT PROTEIN"/>
    <property type="match status" value="1"/>
</dbReference>
<evidence type="ECO:0000313" key="6">
    <source>
        <dbReference type="EMBL" id="CAK9233744.1"/>
    </source>
</evidence>
<organism evidence="6 7">
    <name type="scientific">Sphagnum troendelagicum</name>
    <dbReference type="NCBI Taxonomy" id="128251"/>
    <lineage>
        <taxon>Eukaryota</taxon>
        <taxon>Viridiplantae</taxon>
        <taxon>Streptophyta</taxon>
        <taxon>Embryophyta</taxon>
        <taxon>Bryophyta</taxon>
        <taxon>Sphagnophytina</taxon>
        <taxon>Sphagnopsida</taxon>
        <taxon>Sphagnales</taxon>
        <taxon>Sphagnaceae</taxon>
        <taxon>Sphagnum</taxon>
    </lineage>
</organism>
<dbReference type="InterPro" id="IPR015943">
    <property type="entry name" value="WD40/YVTN_repeat-like_dom_sf"/>
</dbReference>
<evidence type="ECO:0000313" key="7">
    <source>
        <dbReference type="Proteomes" id="UP001497512"/>
    </source>
</evidence>
<evidence type="ECO:0000256" key="5">
    <source>
        <dbReference type="SAM" id="MobiDB-lite"/>
    </source>
</evidence>
<sequence length="504" mass="55554">MATAAPSSRLSLSSVGINTSGSEGYYKSNLDLVLKENKQLKQRLDQLEKENRGLKKAVYDLSVRHGACIEQLGRTAKPFDIDNIINPESSSSSSSLLPEILLPETVHHHVPDHHGLQKVGLTGVAGSKPKRKADSRQFYHSFDLKGHTGPVYAAQFCRLNNLLASGSFDQSVRIWDVQTQREVQCFQEHQQNVADVDWSNDGTLLLSGGFDHCVKEWDLAAGKVVHSYSELQGFIQAVRFNPADNDVFLAGSTSKNIYVLDRRVHRSGGVTMLLSGDAKMSALVVCRNGIACLSGDSHGAMKLWDLRTRACVETLFNEEGHKPITSLSTSAPPDAANEQGVHMAVNSSDNVLRVYDRFCITDHPQLRLGSLQLVHAINGTRTKNWPIKSSLFQGHDYQQAVRRRWPKQNDGHPTSGDYRPRSPELISFQDPTVHDALLLATGSADNYAYIFDVSGPSGTAELVQRLEGHGDRVCGATFHPIDPILATCSADFLVKIWTPRHVTD</sequence>
<keyword evidence="2" id="KW-0677">Repeat</keyword>
<dbReference type="SMART" id="SM00320">
    <property type="entry name" value="WD40"/>
    <property type="match status" value="7"/>
</dbReference>
<dbReference type="PANTHER" id="PTHR19846:SF0">
    <property type="entry name" value="PRE-MRNA PROCESSING FACTOR 4"/>
    <property type="match status" value="1"/>
</dbReference>
<dbReference type="PROSITE" id="PS00678">
    <property type="entry name" value="WD_REPEATS_1"/>
    <property type="match status" value="1"/>
</dbReference>
<evidence type="ECO:0000256" key="2">
    <source>
        <dbReference type="ARBA" id="ARBA00022737"/>
    </source>
</evidence>
<dbReference type="InterPro" id="IPR001680">
    <property type="entry name" value="WD40_rpt"/>
</dbReference>
<dbReference type="CDD" id="cd00200">
    <property type="entry name" value="WD40"/>
    <property type="match status" value="1"/>
</dbReference>
<dbReference type="InterPro" id="IPR036322">
    <property type="entry name" value="WD40_repeat_dom_sf"/>
</dbReference>
<dbReference type="InterPro" id="IPR019775">
    <property type="entry name" value="WD40_repeat_CS"/>
</dbReference>
<name>A0ABP0V0X2_9BRYO</name>
<dbReference type="PROSITE" id="PS50082">
    <property type="entry name" value="WD_REPEATS_2"/>
    <property type="match status" value="3"/>
</dbReference>
<feature type="repeat" description="WD" evidence="3">
    <location>
        <begin position="144"/>
        <end position="185"/>
    </location>
</feature>
<dbReference type="InterPro" id="IPR020472">
    <property type="entry name" value="WD40_PAC1"/>
</dbReference>
<protein>
    <submittedName>
        <fullName evidence="6">Uncharacterized protein</fullName>
    </submittedName>
</protein>
<dbReference type="SUPFAM" id="SSF50978">
    <property type="entry name" value="WD40 repeat-like"/>
    <property type="match status" value="1"/>
</dbReference>
<gene>
    <name evidence="6" type="ORF">CSSPTR1EN2_LOCUS21657</name>
</gene>
<feature type="coiled-coil region" evidence="4">
    <location>
        <begin position="30"/>
        <end position="64"/>
    </location>
</feature>
<evidence type="ECO:0000256" key="4">
    <source>
        <dbReference type="SAM" id="Coils"/>
    </source>
</evidence>